<evidence type="ECO:0000256" key="1">
    <source>
        <dbReference type="SAM" id="Phobius"/>
    </source>
</evidence>
<dbReference type="EMBL" id="CAXAMN010002191">
    <property type="protein sequence ID" value="CAK8998195.1"/>
    <property type="molecule type" value="Genomic_DNA"/>
</dbReference>
<evidence type="ECO:0000313" key="2">
    <source>
        <dbReference type="EMBL" id="CAK8998195.1"/>
    </source>
</evidence>
<name>A0ABP0IA08_9DINO</name>
<keyword evidence="1" id="KW-0812">Transmembrane</keyword>
<sequence>MANQGEVEMDSQKQIRELTLQVAALQAQLGQGQGQWQLTGPPVQVQEVRESQPVRVQHEVTLGASADSAPDRGDWTCFALGWCFCITVAFCPVSFFIWSTAACNHFCQQKEVQDKHPENGKVARASLFSMLGVVAVLLLLAFASAIVHSL</sequence>
<proteinExistence type="predicted"/>
<evidence type="ECO:0000313" key="3">
    <source>
        <dbReference type="Proteomes" id="UP001642484"/>
    </source>
</evidence>
<keyword evidence="1" id="KW-0472">Membrane</keyword>
<keyword evidence="3" id="KW-1185">Reference proteome</keyword>
<feature type="transmembrane region" description="Helical" evidence="1">
    <location>
        <begin position="122"/>
        <end position="147"/>
    </location>
</feature>
<reference evidence="2 3" key="1">
    <citation type="submission" date="2024-02" db="EMBL/GenBank/DDBJ databases">
        <authorList>
            <person name="Chen Y."/>
            <person name="Shah S."/>
            <person name="Dougan E. K."/>
            <person name="Thang M."/>
            <person name="Chan C."/>
        </authorList>
    </citation>
    <scope>NUCLEOTIDE SEQUENCE [LARGE SCALE GENOMIC DNA]</scope>
</reference>
<organism evidence="2 3">
    <name type="scientific">Durusdinium trenchii</name>
    <dbReference type="NCBI Taxonomy" id="1381693"/>
    <lineage>
        <taxon>Eukaryota</taxon>
        <taxon>Sar</taxon>
        <taxon>Alveolata</taxon>
        <taxon>Dinophyceae</taxon>
        <taxon>Suessiales</taxon>
        <taxon>Symbiodiniaceae</taxon>
        <taxon>Durusdinium</taxon>
    </lineage>
</organism>
<feature type="transmembrane region" description="Helical" evidence="1">
    <location>
        <begin position="79"/>
        <end position="101"/>
    </location>
</feature>
<keyword evidence="1" id="KW-1133">Transmembrane helix</keyword>
<dbReference type="Proteomes" id="UP001642484">
    <property type="component" value="Unassembled WGS sequence"/>
</dbReference>
<protein>
    <submittedName>
        <fullName evidence="2">Uncharacterized protein</fullName>
    </submittedName>
</protein>
<accession>A0ABP0IA08</accession>
<comment type="caution">
    <text evidence="2">The sequence shown here is derived from an EMBL/GenBank/DDBJ whole genome shotgun (WGS) entry which is preliminary data.</text>
</comment>
<gene>
    <name evidence="2" type="ORF">CCMP2556_LOCUS5155</name>
</gene>